<sequence>MRLTVSHTTTYQFSPPKRGVVQSHRLTPARTAGQAARSWSVSVPGATQGAAFRDGAGDWIDTVSLAGPVSELSVEVTGVVETSDTSGVLRDHRETVPPMAYLRETRATHVDHDLAVLSRDAVAELPEDDALGRAHALSEAVAARIAYRSGSTLWGTSAAEALAQGEGVCQDQAHALIAVAIAAGLPARYVAGYLYSANGDLAADEATHAWAEIWIDRLGWVGFDPANGCCPDDRYIRLGSGHDAVGAAPIRSVSEGAGDEHLDVSVSILPDTAQSQSQQ</sequence>
<keyword evidence="2" id="KW-0645">Protease</keyword>
<proteinExistence type="predicted"/>
<dbReference type="InterPro" id="IPR038765">
    <property type="entry name" value="Papain-like_cys_pep_sf"/>
</dbReference>
<dbReference type="OrthoDB" id="9804023at2"/>
<keyword evidence="2" id="KW-0378">Hydrolase</keyword>
<dbReference type="STRING" id="641238.SAMN04490244_106163"/>
<dbReference type="Proteomes" id="UP000198885">
    <property type="component" value="Unassembled WGS sequence"/>
</dbReference>
<dbReference type="RefSeq" id="WP_092693806.1">
    <property type="nucleotide sequence ID" value="NZ_FOGU01000006.1"/>
</dbReference>
<dbReference type="InterPro" id="IPR013589">
    <property type="entry name" value="Bac_transglu_N"/>
</dbReference>
<dbReference type="Gene3D" id="3.10.620.30">
    <property type="match status" value="1"/>
</dbReference>
<evidence type="ECO:0000313" key="2">
    <source>
        <dbReference type="EMBL" id="SES15414.1"/>
    </source>
</evidence>
<dbReference type="EMBL" id="FOGU01000006">
    <property type="protein sequence ID" value="SES15414.1"/>
    <property type="molecule type" value="Genomic_DNA"/>
</dbReference>
<dbReference type="GO" id="GO:0006508">
    <property type="term" value="P:proteolysis"/>
    <property type="evidence" value="ECO:0007669"/>
    <property type="project" value="UniProtKB-KW"/>
</dbReference>
<dbReference type="Pfam" id="PF08379">
    <property type="entry name" value="Bact_transglu_N"/>
    <property type="match status" value="1"/>
</dbReference>
<dbReference type="PANTHER" id="PTHR33490:SF6">
    <property type="entry name" value="SLL1049 PROTEIN"/>
    <property type="match status" value="1"/>
</dbReference>
<accession>A0A1H9V217</accession>
<organism evidence="2 3">
    <name type="scientific">Tranquillimonas rosea</name>
    <dbReference type="NCBI Taxonomy" id="641238"/>
    <lineage>
        <taxon>Bacteria</taxon>
        <taxon>Pseudomonadati</taxon>
        <taxon>Pseudomonadota</taxon>
        <taxon>Alphaproteobacteria</taxon>
        <taxon>Rhodobacterales</taxon>
        <taxon>Roseobacteraceae</taxon>
        <taxon>Tranquillimonas</taxon>
    </lineage>
</organism>
<feature type="domain" description="Transglutaminase-like" evidence="1">
    <location>
        <begin position="161"/>
        <end position="227"/>
    </location>
</feature>
<keyword evidence="3" id="KW-1185">Reference proteome</keyword>
<gene>
    <name evidence="2" type="ORF">SAMN04490244_106163</name>
</gene>
<evidence type="ECO:0000259" key="1">
    <source>
        <dbReference type="SMART" id="SM00460"/>
    </source>
</evidence>
<protein>
    <submittedName>
        <fullName evidence="2">Transglutaminase-like enzyme, putative cysteine protease</fullName>
    </submittedName>
</protein>
<dbReference type="SMART" id="SM00460">
    <property type="entry name" value="TGc"/>
    <property type="match status" value="1"/>
</dbReference>
<dbReference type="AlphaFoldDB" id="A0A1H9V217"/>
<dbReference type="SUPFAM" id="SSF54001">
    <property type="entry name" value="Cysteine proteinases"/>
    <property type="match status" value="1"/>
</dbReference>
<dbReference type="PANTHER" id="PTHR33490">
    <property type="entry name" value="BLR5614 PROTEIN-RELATED"/>
    <property type="match status" value="1"/>
</dbReference>
<evidence type="ECO:0000313" key="3">
    <source>
        <dbReference type="Proteomes" id="UP000198885"/>
    </source>
</evidence>
<dbReference type="GO" id="GO:0008233">
    <property type="term" value="F:peptidase activity"/>
    <property type="evidence" value="ECO:0007669"/>
    <property type="project" value="UniProtKB-KW"/>
</dbReference>
<dbReference type="InterPro" id="IPR002931">
    <property type="entry name" value="Transglutaminase-like"/>
</dbReference>
<name>A0A1H9V217_9RHOB</name>
<dbReference type="Pfam" id="PF01841">
    <property type="entry name" value="Transglut_core"/>
    <property type="match status" value="1"/>
</dbReference>
<reference evidence="2 3" key="1">
    <citation type="submission" date="2016-10" db="EMBL/GenBank/DDBJ databases">
        <authorList>
            <person name="de Groot N.N."/>
        </authorList>
    </citation>
    <scope>NUCLEOTIDE SEQUENCE [LARGE SCALE GENOMIC DNA]</scope>
    <source>
        <strain evidence="2 3">DSM 23042</strain>
    </source>
</reference>